<feature type="transmembrane region" description="Helical" evidence="1">
    <location>
        <begin position="121"/>
        <end position="141"/>
    </location>
</feature>
<evidence type="ECO:0000313" key="2">
    <source>
        <dbReference type="EMBL" id="BBU43901.1"/>
    </source>
</evidence>
<feature type="transmembrane region" description="Helical" evidence="1">
    <location>
        <begin position="213"/>
        <end position="246"/>
    </location>
</feature>
<organism evidence="2 3">
    <name type="scientific">Pseudomonas putida</name>
    <name type="common">Arthrobacter siderocapsulatus</name>
    <dbReference type="NCBI Taxonomy" id="303"/>
    <lineage>
        <taxon>Bacteria</taxon>
        <taxon>Pseudomonadati</taxon>
        <taxon>Pseudomonadota</taxon>
        <taxon>Gammaproteobacteria</taxon>
        <taxon>Pseudomonadales</taxon>
        <taxon>Pseudomonadaceae</taxon>
        <taxon>Pseudomonas</taxon>
    </lineage>
</organism>
<dbReference type="AlphaFoldDB" id="A0A7U6M0Z7"/>
<feature type="transmembrane region" description="Helical" evidence="1">
    <location>
        <begin position="68"/>
        <end position="86"/>
    </location>
</feature>
<keyword evidence="1" id="KW-0472">Membrane</keyword>
<sequence>MSVIKIFIGVLFCLLFLSDYIVLTLGLGSVFAGWREMISLLLVMWLLLRALASITTRGMVNLEVGRSLLIVLFFAFLYLLFGDLSAGSVRMFRALAVPVFVGMSVAIWAQAVSTEKKLRHVYWSVLAMSVLTGAYALYQYLTVAAPEQFWYWPLLTAKGYELQPYNSMREGIPRVSGFFTGTLEFSAVILNTAAMTLAVLLSGRNWSLARRLLLSGAFLLLCGLIAIGSVRTAMIGLICVCSMLVVTRVIRTAWLISLLGYLQFVAVTVAIFAYLSMGYTQDLSALDRERQWLHMFEVLSVHPLGYGFGAVGPGQPHWFDSFWLNLLATCGWVGALIMAGLILWYHKLVAIIVRDRPYASSWKNGLGNFVIASYPFFLSSFFFQSYTNSVVLYIFAIVVMVIIGEKRRTKADPGSPDRSIPES</sequence>
<evidence type="ECO:0000256" key="1">
    <source>
        <dbReference type="SAM" id="Phobius"/>
    </source>
</evidence>
<feature type="transmembrane region" description="Helical" evidence="1">
    <location>
        <begin position="258"/>
        <end position="280"/>
    </location>
</feature>
<dbReference type="Proteomes" id="UP000464661">
    <property type="component" value="Chromosome"/>
</dbReference>
<accession>A0A7U6M0Z7</accession>
<feature type="transmembrane region" description="Helical" evidence="1">
    <location>
        <begin position="37"/>
        <end position="56"/>
    </location>
</feature>
<dbReference type="EMBL" id="AP022324">
    <property type="protein sequence ID" value="BBU43901.1"/>
    <property type="molecule type" value="Genomic_DNA"/>
</dbReference>
<reference evidence="2 3" key="1">
    <citation type="submission" date="2020-01" db="EMBL/GenBank/DDBJ databases">
        <title>Complete Genome Sequence of Pseudomonas putida Strain TS312, Harboring the HdtS type N-acyl-homoserine Lactone Synthase, Isolated from a Paper Mill.</title>
        <authorList>
            <person name="Hosoe A."/>
            <person name="Suenaga T."/>
            <person name="Sugi T."/>
            <person name="Izumi T."/>
            <person name="Nagai N."/>
            <person name="Terada A."/>
        </authorList>
    </citation>
    <scope>NUCLEOTIDE SEQUENCE [LARGE SCALE GENOMIC DNA]</scope>
    <source>
        <strain evidence="2 3">TS312</strain>
    </source>
</reference>
<feature type="transmembrane region" description="Helical" evidence="1">
    <location>
        <begin position="323"/>
        <end position="345"/>
    </location>
</feature>
<name>A0A7U6M0Z7_PSEPU</name>
<evidence type="ECO:0000313" key="3">
    <source>
        <dbReference type="Proteomes" id="UP000464661"/>
    </source>
</evidence>
<feature type="transmembrane region" description="Helical" evidence="1">
    <location>
        <begin position="92"/>
        <end position="109"/>
    </location>
</feature>
<feature type="transmembrane region" description="Helical" evidence="1">
    <location>
        <begin position="7"/>
        <end position="31"/>
    </location>
</feature>
<keyword evidence="1" id="KW-1133">Transmembrane helix</keyword>
<feature type="transmembrane region" description="Helical" evidence="1">
    <location>
        <begin position="389"/>
        <end position="405"/>
    </location>
</feature>
<proteinExistence type="predicted"/>
<keyword evidence="1" id="KW-0812">Transmembrane</keyword>
<feature type="transmembrane region" description="Helical" evidence="1">
    <location>
        <begin position="366"/>
        <end position="383"/>
    </location>
</feature>
<gene>
    <name evidence="2" type="ORF">PPTS312_18160</name>
</gene>
<protein>
    <recommendedName>
        <fullName evidence="4">O-antigen ligase domain-containing protein</fullName>
    </recommendedName>
</protein>
<feature type="transmembrane region" description="Helical" evidence="1">
    <location>
        <begin position="178"/>
        <end position="201"/>
    </location>
</feature>
<evidence type="ECO:0008006" key="4">
    <source>
        <dbReference type="Google" id="ProtNLM"/>
    </source>
</evidence>